<sequence>MKKRDCPKIRENLIAPSLLWWERRGCYDLGRWISEMDALDAPTVLAVDALADRISCGGGRPGHEDQPPRPAGYTGESHAYDLWSYMGVLRRGKGVPAKGYGEEGNRSKKYGQHSESALLKSKIAQQFVSGSHDSPFAM</sequence>
<organism evidence="1 2">
    <name type="scientific">Trapa incisa</name>
    <dbReference type="NCBI Taxonomy" id="236973"/>
    <lineage>
        <taxon>Eukaryota</taxon>
        <taxon>Viridiplantae</taxon>
        <taxon>Streptophyta</taxon>
        <taxon>Embryophyta</taxon>
        <taxon>Tracheophyta</taxon>
        <taxon>Spermatophyta</taxon>
        <taxon>Magnoliopsida</taxon>
        <taxon>eudicotyledons</taxon>
        <taxon>Gunneridae</taxon>
        <taxon>Pentapetalae</taxon>
        <taxon>rosids</taxon>
        <taxon>malvids</taxon>
        <taxon>Myrtales</taxon>
        <taxon>Lythraceae</taxon>
        <taxon>Trapa</taxon>
    </lineage>
</organism>
<name>A0AAN7QUE1_9MYRT</name>
<dbReference type="Proteomes" id="UP001345219">
    <property type="component" value="Chromosome 18"/>
</dbReference>
<reference evidence="1 2" key="1">
    <citation type="journal article" date="2023" name="Hortic Res">
        <title>Pangenome of water caltrop reveals structural variations and asymmetric subgenome divergence after allopolyploidization.</title>
        <authorList>
            <person name="Zhang X."/>
            <person name="Chen Y."/>
            <person name="Wang L."/>
            <person name="Yuan Y."/>
            <person name="Fang M."/>
            <person name="Shi L."/>
            <person name="Lu R."/>
            <person name="Comes H.P."/>
            <person name="Ma Y."/>
            <person name="Chen Y."/>
            <person name="Huang G."/>
            <person name="Zhou Y."/>
            <person name="Zheng Z."/>
            <person name="Qiu Y."/>
        </authorList>
    </citation>
    <scope>NUCLEOTIDE SEQUENCE [LARGE SCALE GENOMIC DNA]</scope>
    <source>
        <tissue evidence="1">Roots</tissue>
    </source>
</reference>
<keyword evidence="2" id="KW-1185">Reference proteome</keyword>
<proteinExistence type="predicted"/>
<dbReference type="EMBL" id="JAXIOK010000003">
    <property type="protein sequence ID" value="KAK4776210.1"/>
    <property type="molecule type" value="Genomic_DNA"/>
</dbReference>
<protein>
    <submittedName>
        <fullName evidence="1">Uncharacterized protein</fullName>
    </submittedName>
</protein>
<accession>A0AAN7QUE1</accession>
<evidence type="ECO:0000313" key="2">
    <source>
        <dbReference type="Proteomes" id="UP001345219"/>
    </source>
</evidence>
<dbReference type="AlphaFoldDB" id="A0AAN7QUE1"/>
<evidence type="ECO:0000313" key="1">
    <source>
        <dbReference type="EMBL" id="KAK4776210.1"/>
    </source>
</evidence>
<comment type="caution">
    <text evidence="1">The sequence shown here is derived from an EMBL/GenBank/DDBJ whole genome shotgun (WGS) entry which is preliminary data.</text>
</comment>
<gene>
    <name evidence="1" type="ORF">SAY87_024171</name>
</gene>